<proteinExistence type="predicted"/>
<dbReference type="EMBL" id="JAUBYV010000006">
    <property type="protein sequence ID" value="KAK2626054.1"/>
    <property type="molecule type" value="Genomic_DNA"/>
</dbReference>
<accession>A0AAD9SZP3</accession>
<keyword evidence="1" id="KW-0479">Metal-binding</keyword>
<dbReference type="PANTHER" id="PTHR22763:SF162">
    <property type="entry name" value="TRANSMEMBRANE E3 UBIQUITIN-PROTEIN LIGASE 1"/>
    <property type="match status" value="1"/>
</dbReference>
<feature type="region of interest" description="Disordered" evidence="5">
    <location>
        <begin position="483"/>
        <end position="537"/>
    </location>
</feature>
<dbReference type="PANTHER" id="PTHR22763">
    <property type="entry name" value="RING ZINC FINGER PROTEIN"/>
    <property type="match status" value="1"/>
</dbReference>
<evidence type="ECO:0000256" key="5">
    <source>
        <dbReference type="SAM" id="MobiDB-lite"/>
    </source>
</evidence>
<dbReference type="GO" id="GO:0008270">
    <property type="term" value="F:zinc ion binding"/>
    <property type="evidence" value="ECO:0007669"/>
    <property type="project" value="UniProtKB-KW"/>
</dbReference>
<dbReference type="Pfam" id="PF13639">
    <property type="entry name" value="zf-RING_2"/>
    <property type="match status" value="1"/>
</dbReference>
<keyword evidence="3" id="KW-0862">Zinc</keyword>
<feature type="compositionally biased region" description="Low complexity" evidence="5">
    <location>
        <begin position="669"/>
        <end position="683"/>
    </location>
</feature>
<evidence type="ECO:0000313" key="8">
    <source>
        <dbReference type="Proteomes" id="UP001285354"/>
    </source>
</evidence>
<feature type="compositionally biased region" description="Basic and acidic residues" evidence="5">
    <location>
        <begin position="300"/>
        <end position="309"/>
    </location>
</feature>
<dbReference type="AlphaFoldDB" id="A0AAD9SZP3"/>
<feature type="compositionally biased region" description="Pro residues" evidence="5">
    <location>
        <begin position="89"/>
        <end position="98"/>
    </location>
</feature>
<feature type="compositionally biased region" description="Low complexity" evidence="5">
    <location>
        <begin position="14"/>
        <end position="24"/>
    </location>
</feature>
<dbReference type="SMART" id="SM00184">
    <property type="entry name" value="RING"/>
    <property type="match status" value="1"/>
</dbReference>
<feature type="domain" description="RING-type" evidence="6">
    <location>
        <begin position="356"/>
        <end position="404"/>
    </location>
</feature>
<keyword evidence="2 4" id="KW-0863">Zinc-finger</keyword>
<protein>
    <recommendedName>
        <fullName evidence="6">RING-type domain-containing protein</fullName>
    </recommendedName>
</protein>
<keyword evidence="8" id="KW-1185">Reference proteome</keyword>
<comment type="caution">
    <text evidence="7">The sequence shown here is derived from an EMBL/GenBank/DDBJ whole genome shotgun (WGS) entry which is preliminary data.</text>
</comment>
<evidence type="ECO:0000256" key="3">
    <source>
        <dbReference type="ARBA" id="ARBA00022833"/>
    </source>
</evidence>
<dbReference type="GO" id="GO:0012505">
    <property type="term" value="C:endomembrane system"/>
    <property type="evidence" value="ECO:0007669"/>
    <property type="project" value="TreeGrafter"/>
</dbReference>
<evidence type="ECO:0000259" key="6">
    <source>
        <dbReference type="PROSITE" id="PS50089"/>
    </source>
</evidence>
<feature type="region of interest" description="Disordered" evidence="5">
    <location>
        <begin position="280"/>
        <end position="309"/>
    </location>
</feature>
<organism evidence="7 8">
    <name type="scientific">Diplocarpon rosae</name>
    <dbReference type="NCBI Taxonomy" id="946125"/>
    <lineage>
        <taxon>Eukaryota</taxon>
        <taxon>Fungi</taxon>
        <taxon>Dikarya</taxon>
        <taxon>Ascomycota</taxon>
        <taxon>Pezizomycotina</taxon>
        <taxon>Leotiomycetes</taxon>
        <taxon>Helotiales</taxon>
        <taxon>Drepanopezizaceae</taxon>
        <taxon>Diplocarpon</taxon>
    </lineage>
</organism>
<evidence type="ECO:0000256" key="1">
    <source>
        <dbReference type="ARBA" id="ARBA00022723"/>
    </source>
</evidence>
<dbReference type="InterPro" id="IPR050731">
    <property type="entry name" value="HRD1_E3_ubiq-ligases"/>
</dbReference>
<feature type="compositionally biased region" description="Polar residues" evidence="5">
    <location>
        <begin position="29"/>
        <end position="50"/>
    </location>
</feature>
<dbReference type="Proteomes" id="UP001285354">
    <property type="component" value="Unassembled WGS sequence"/>
</dbReference>
<dbReference type="GO" id="GO:0061630">
    <property type="term" value="F:ubiquitin protein ligase activity"/>
    <property type="evidence" value="ECO:0007669"/>
    <property type="project" value="TreeGrafter"/>
</dbReference>
<reference evidence="7" key="1">
    <citation type="submission" date="2023-06" db="EMBL/GenBank/DDBJ databases">
        <title>Draft genome of Marssonina rosae.</title>
        <authorList>
            <person name="Cheng Q."/>
        </authorList>
    </citation>
    <scope>NUCLEOTIDE SEQUENCE</scope>
    <source>
        <strain evidence="7">R4</strain>
    </source>
</reference>
<dbReference type="GO" id="GO:0044695">
    <property type="term" value="C:Dsc E3 ubiquitin ligase complex"/>
    <property type="evidence" value="ECO:0007669"/>
    <property type="project" value="TreeGrafter"/>
</dbReference>
<dbReference type="PROSITE" id="PS50089">
    <property type="entry name" value="ZF_RING_2"/>
    <property type="match status" value="1"/>
</dbReference>
<feature type="region of interest" description="Disordered" evidence="5">
    <location>
        <begin position="578"/>
        <end position="707"/>
    </location>
</feature>
<feature type="compositionally biased region" description="Polar residues" evidence="5">
    <location>
        <begin position="65"/>
        <end position="82"/>
    </location>
</feature>
<dbReference type="SUPFAM" id="SSF57850">
    <property type="entry name" value="RING/U-box"/>
    <property type="match status" value="1"/>
</dbReference>
<sequence>MESMDYTMDDSAVGNQGNQGNQGNRGVDATSQSRRIQCQDPSHPQSQPNYSAHRREARQHDPAHDSSSPWAYQANGDSSTNLHFRYPYAAPPSQPWPVPTSVTGNNWLGSASTRRPTLGEFSTGRPSLGDLLRDNGPAAASATPDLPPFPGQDSRPDYPLMPAAPPGDSWPAAFQERYSAWPSSFDNYAATLTRNAAHLSASRPSLLSAEQGHQQRDAASQPVHANLRGPPAAPPRAVDPTTFFDGVADLPRNTYSRFNRDARIAARAAALSRPAGTDPDLLGRYHWGSDDESPSDAELDASRRERDAVHRGLEDERAVGFMRAALSAGKRLPTKIALASLETLKVDDLQGEEKTCIICYNEFGVSNPEGLVEQPIRLPKCKHIFGDKCIKKWFEDSDSCPYCRDRLPSEVKRLSPVSSITMRMVQSERERFRVRWEAQFLAQQGLLSGFNDENSSARMAPATPQSTVTVSPYQQNAQDYQQMPRPTDAWDDYVPQNPGRYTPGDYHPDRRRQARGRLSNGRAGHAAGRPNSVGGSARVNMQSANYHQGSQRLFGAAANPASLTGTSRRTTVVPRLAATHPPTPQHRALNHPSLSSSPHSPEAVSPPVAIGSGVSASGISGSEGSSAFPRFGRRSLDTHTSDRHQASNPWEENEAYGPLFGASAATLRQPASPEANSSPAAQQGEVSTGRETRVDGASVQMPSRWLR</sequence>
<dbReference type="InterPro" id="IPR013083">
    <property type="entry name" value="Znf_RING/FYVE/PHD"/>
</dbReference>
<gene>
    <name evidence="7" type="ORF">QTJ16_004316</name>
</gene>
<name>A0AAD9SZP3_9HELO</name>
<dbReference type="InterPro" id="IPR001841">
    <property type="entry name" value="Znf_RING"/>
</dbReference>
<evidence type="ECO:0000256" key="2">
    <source>
        <dbReference type="ARBA" id="ARBA00022771"/>
    </source>
</evidence>
<dbReference type="Gene3D" id="3.30.40.10">
    <property type="entry name" value="Zinc/RING finger domain, C3HC4 (zinc finger)"/>
    <property type="match status" value="1"/>
</dbReference>
<evidence type="ECO:0000313" key="7">
    <source>
        <dbReference type="EMBL" id="KAK2626054.1"/>
    </source>
</evidence>
<feature type="compositionally biased region" description="Basic and acidic residues" evidence="5">
    <location>
        <begin position="634"/>
        <end position="645"/>
    </location>
</feature>
<feature type="compositionally biased region" description="Low complexity" evidence="5">
    <location>
        <begin position="591"/>
        <end position="627"/>
    </location>
</feature>
<feature type="region of interest" description="Disordered" evidence="5">
    <location>
        <begin position="1"/>
        <end position="164"/>
    </location>
</feature>
<feature type="region of interest" description="Disordered" evidence="5">
    <location>
        <begin position="203"/>
        <end position="240"/>
    </location>
</feature>
<feature type="compositionally biased region" description="Acidic residues" evidence="5">
    <location>
        <begin position="290"/>
        <end position="299"/>
    </location>
</feature>
<dbReference type="GO" id="GO:0043161">
    <property type="term" value="P:proteasome-mediated ubiquitin-dependent protein catabolic process"/>
    <property type="evidence" value="ECO:0007669"/>
    <property type="project" value="TreeGrafter"/>
</dbReference>
<feature type="compositionally biased region" description="Polar residues" evidence="5">
    <location>
        <begin position="100"/>
        <end position="115"/>
    </location>
</feature>
<evidence type="ECO:0000256" key="4">
    <source>
        <dbReference type="PROSITE-ProRule" id="PRU00175"/>
    </source>
</evidence>